<comment type="caution">
    <text evidence="1">The sequence shown here is derived from an EMBL/GenBank/DDBJ whole genome shotgun (WGS) entry which is preliminary data.</text>
</comment>
<gene>
    <name evidence="1" type="ORF">V6250_20805</name>
</gene>
<name>A0ACC6R9T9_9GAMM</name>
<organism evidence="1 2">
    <name type="scientific">Pseudoalteromonas undina</name>
    <dbReference type="NCBI Taxonomy" id="43660"/>
    <lineage>
        <taxon>Bacteria</taxon>
        <taxon>Pseudomonadati</taxon>
        <taxon>Pseudomonadota</taxon>
        <taxon>Gammaproteobacteria</taxon>
        <taxon>Alteromonadales</taxon>
        <taxon>Pseudoalteromonadaceae</taxon>
        <taxon>Pseudoalteromonas</taxon>
    </lineage>
</organism>
<reference evidence="1" key="1">
    <citation type="submission" date="2024-02" db="EMBL/GenBank/DDBJ databases">
        <title>Bacteria isolated from the canopy kelp, Nereocystis luetkeana.</title>
        <authorList>
            <person name="Pfister C.A."/>
            <person name="Younker I.T."/>
            <person name="Light S.H."/>
        </authorList>
    </citation>
    <scope>NUCLEOTIDE SEQUENCE</scope>
    <source>
        <strain evidence="1">TN.2.01</strain>
    </source>
</reference>
<feature type="non-terminal residue" evidence="1">
    <location>
        <position position="1"/>
    </location>
</feature>
<accession>A0ACC6R9T9</accession>
<dbReference type="Proteomes" id="UP001374952">
    <property type="component" value="Unassembled WGS sequence"/>
</dbReference>
<evidence type="ECO:0000313" key="1">
    <source>
        <dbReference type="EMBL" id="MEL0606576.1"/>
    </source>
</evidence>
<protein>
    <submittedName>
        <fullName evidence="1">Acyl-CoA dehydrogenase family protein</fullName>
    </submittedName>
</protein>
<sequence length="73" mass="7572">AVAVTVMVPNSLGPGELLLLFGTQEQQAHYLPRLANGRDIPCFALTSRVAGSDAGGIPDIGSVTKGMYNGEEV</sequence>
<keyword evidence="2" id="KW-1185">Reference proteome</keyword>
<dbReference type="EMBL" id="JBAKAX010000232">
    <property type="protein sequence ID" value="MEL0606576.1"/>
    <property type="molecule type" value="Genomic_DNA"/>
</dbReference>
<proteinExistence type="predicted"/>
<evidence type="ECO:0000313" key="2">
    <source>
        <dbReference type="Proteomes" id="UP001374952"/>
    </source>
</evidence>
<feature type="non-terminal residue" evidence="1">
    <location>
        <position position="73"/>
    </location>
</feature>